<dbReference type="CDD" id="cd00146">
    <property type="entry name" value="PKD"/>
    <property type="match status" value="1"/>
</dbReference>
<dbReference type="InterPro" id="IPR013783">
    <property type="entry name" value="Ig-like_fold"/>
</dbReference>
<dbReference type="InterPro" id="IPR022409">
    <property type="entry name" value="PKD/Chitinase_dom"/>
</dbReference>
<proteinExistence type="predicted"/>
<dbReference type="Proteomes" id="UP001596101">
    <property type="component" value="Unassembled WGS sequence"/>
</dbReference>
<name>A0ABW0MKL4_9BURK</name>
<dbReference type="EMBL" id="JBHSMR010000013">
    <property type="protein sequence ID" value="MFC5478404.1"/>
    <property type="molecule type" value="Genomic_DNA"/>
</dbReference>
<dbReference type="Pfam" id="PF18911">
    <property type="entry name" value="PKD_4"/>
    <property type="match status" value="1"/>
</dbReference>
<reference evidence="3" key="1">
    <citation type="journal article" date="2019" name="Int. J. Syst. Evol. Microbiol.">
        <title>The Global Catalogue of Microorganisms (GCM) 10K type strain sequencing project: providing services to taxonomists for standard genome sequencing and annotation.</title>
        <authorList>
            <consortium name="The Broad Institute Genomics Platform"/>
            <consortium name="The Broad Institute Genome Sequencing Center for Infectious Disease"/>
            <person name="Wu L."/>
            <person name="Ma J."/>
        </authorList>
    </citation>
    <scope>NUCLEOTIDE SEQUENCE [LARGE SCALE GENOMIC DNA]</scope>
    <source>
        <strain evidence="3">CCUG 43111</strain>
    </source>
</reference>
<evidence type="ECO:0000313" key="3">
    <source>
        <dbReference type="Proteomes" id="UP001596101"/>
    </source>
</evidence>
<dbReference type="PROSITE" id="PS50093">
    <property type="entry name" value="PKD"/>
    <property type="match status" value="1"/>
</dbReference>
<dbReference type="NCBIfam" id="TIGR02913">
    <property type="entry name" value="HAF_rpt"/>
    <property type="match status" value="1"/>
</dbReference>
<evidence type="ECO:0000259" key="1">
    <source>
        <dbReference type="PROSITE" id="PS50093"/>
    </source>
</evidence>
<protein>
    <submittedName>
        <fullName evidence="2">PKD domain-containing protein</fullName>
    </submittedName>
</protein>
<dbReference type="SUPFAM" id="SSF49299">
    <property type="entry name" value="PKD domain"/>
    <property type="match status" value="1"/>
</dbReference>
<comment type="caution">
    <text evidence="2">The sequence shown here is derived from an EMBL/GenBank/DDBJ whole genome shotgun (WGS) entry which is preliminary data.</text>
</comment>
<feature type="domain" description="PKD" evidence="1">
    <location>
        <begin position="142"/>
        <end position="237"/>
    </location>
</feature>
<dbReference type="InterPro" id="IPR014262">
    <property type="entry name" value="HAF_rpt"/>
</dbReference>
<evidence type="ECO:0000313" key="2">
    <source>
        <dbReference type="EMBL" id="MFC5478404.1"/>
    </source>
</evidence>
<dbReference type="Gene3D" id="2.60.40.10">
    <property type="entry name" value="Immunoglobulins"/>
    <property type="match status" value="1"/>
</dbReference>
<organism evidence="2 3">
    <name type="scientific">Massilia suwonensis</name>
    <dbReference type="NCBI Taxonomy" id="648895"/>
    <lineage>
        <taxon>Bacteria</taxon>
        <taxon>Pseudomonadati</taxon>
        <taxon>Pseudomonadota</taxon>
        <taxon>Betaproteobacteria</taxon>
        <taxon>Burkholderiales</taxon>
        <taxon>Oxalobacteraceae</taxon>
        <taxon>Telluria group</taxon>
        <taxon>Massilia</taxon>
    </lineage>
</organism>
<dbReference type="InterPro" id="IPR000601">
    <property type="entry name" value="PKD_dom"/>
</dbReference>
<dbReference type="RefSeq" id="WP_379754033.1">
    <property type="nucleotide sequence ID" value="NZ_JBHSMR010000013.1"/>
</dbReference>
<accession>A0ABW0MKL4</accession>
<sequence>MVDIGTAGGTEAIVLAMTPGLHMAGFINFANRPQHAMSWTRATGTRDLGTLGGQGSRAFDVNASGQIVGFAENRAGGSRAFVWTARRGMLDLNRYLRHAPPGLVLDDAVAINDSGAIVATSNAGLVLLRPEQKCGCGHALGPVVAPAVVKAGVPMGASMAFVDEDRVGTRSVTWSWGDGSAAQAGRVRESGSAGNADASHSFAAPGIYTVTVTVVDRRGRSSAVSHDVVVTAPSGGAVAGAGTLMSPAGAVAQAPLYAGKASFRLIAPRSMTAQAERVPAALQFDLPGLAFRSHAFRLLGRQGTQQVFEGSGTVGGTDGYRFRLSTSATVAGGGQGGFVLKIWHTDPGSRTDVVDYDNARAPSGTAAGRVIDGSIVLE</sequence>
<gene>
    <name evidence="2" type="ORF">ACFPQ5_09410</name>
</gene>
<dbReference type="SMART" id="SM00089">
    <property type="entry name" value="PKD"/>
    <property type="match status" value="1"/>
</dbReference>
<dbReference type="InterPro" id="IPR035986">
    <property type="entry name" value="PKD_dom_sf"/>
</dbReference>
<keyword evidence="3" id="KW-1185">Reference proteome</keyword>